<comment type="caution">
    <text evidence="2">The sequence shown here is derived from an EMBL/GenBank/DDBJ whole genome shotgun (WGS) entry which is preliminary data.</text>
</comment>
<evidence type="ECO:0000256" key="1">
    <source>
        <dbReference type="SAM" id="MobiDB-lite"/>
    </source>
</evidence>
<dbReference type="EMBL" id="JANPWB010000016">
    <property type="protein sequence ID" value="KAJ1083082.1"/>
    <property type="molecule type" value="Genomic_DNA"/>
</dbReference>
<name>A0AAV7KV23_PLEWA</name>
<sequence>QREVLPEADGYGFEVEPITDHEGEGGEVEEGQSVQTPPEPLADPSRENTI</sequence>
<feature type="non-terminal residue" evidence="2">
    <location>
        <position position="1"/>
    </location>
</feature>
<keyword evidence="3" id="KW-1185">Reference proteome</keyword>
<evidence type="ECO:0000313" key="2">
    <source>
        <dbReference type="EMBL" id="KAJ1083082.1"/>
    </source>
</evidence>
<reference evidence="2" key="1">
    <citation type="journal article" date="2022" name="bioRxiv">
        <title>Sequencing and chromosome-scale assembly of the giantPleurodeles waltlgenome.</title>
        <authorList>
            <person name="Brown T."/>
            <person name="Elewa A."/>
            <person name="Iarovenko S."/>
            <person name="Subramanian E."/>
            <person name="Araus A.J."/>
            <person name="Petzold A."/>
            <person name="Susuki M."/>
            <person name="Suzuki K.-i.T."/>
            <person name="Hayashi T."/>
            <person name="Toyoda A."/>
            <person name="Oliveira C."/>
            <person name="Osipova E."/>
            <person name="Leigh N.D."/>
            <person name="Simon A."/>
            <person name="Yun M.H."/>
        </authorList>
    </citation>
    <scope>NUCLEOTIDE SEQUENCE</scope>
    <source>
        <strain evidence="2">20211129_DDA</strain>
        <tissue evidence="2">Liver</tissue>
    </source>
</reference>
<dbReference type="AlphaFoldDB" id="A0AAV7KV23"/>
<evidence type="ECO:0000313" key="3">
    <source>
        <dbReference type="Proteomes" id="UP001066276"/>
    </source>
</evidence>
<protein>
    <submittedName>
        <fullName evidence="2">Uncharacterized protein</fullName>
    </submittedName>
</protein>
<dbReference type="Proteomes" id="UP001066276">
    <property type="component" value="Chromosome 12"/>
</dbReference>
<feature type="region of interest" description="Disordered" evidence="1">
    <location>
        <begin position="1"/>
        <end position="50"/>
    </location>
</feature>
<feature type="non-terminal residue" evidence="2">
    <location>
        <position position="50"/>
    </location>
</feature>
<proteinExistence type="predicted"/>
<organism evidence="2 3">
    <name type="scientific">Pleurodeles waltl</name>
    <name type="common">Iberian ribbed newt</name>
    <dbReference type="NCBI Taxonomy" id="8319"/>
    <lineage>
        <taxon>Eukaryota</taxon>
        <taxon>Metazoa</taxon>
        <taxon>Chordata</taxon>
        <taxon>Craniata</taxon>
        <taxon>Vertebrata</taxon>
        <taxon>Euteleostomi</taxon>
        <taxon>Amphibia</taxon>
        <taxon>Batrachia</taxon>
        <taxon>Caudata</taxon>
        <taxon>Salamandroidea</taxon>
        <taxon>Salamandridae</taxon>
        <taxon>Pleurodelinae</taxon>
        <taxon>Pleurodeles</taxon>
    </lineage>
</organism>
<gene>
    <name evidence="2" type="ORF">NDU88_003242</name>
</gene>
<accession>A0AAV7KV23</accession>